<comment type="caution">
    <text evidence="1">The sequence shown here is derived from an EMBL/GenBank/DDBJ whole genome shotgun (WGS) entry which is preliminary data.</text>
</comment>
<evidence type="ECO:0000313" key="1">
    <source>
        <dbReference type="EMBL" id="HJG27464.1"/>
    </source>
</evidence>
<proteinExistence type="predicted"/>
<accession>A0A921IHX8</accession>
<dbReference type="AlphaFoldDB" id="A0A921IHX8"/>
<evidence type="ECO:0000313" key="2">
    <source>
        <dbReference type="Proteomes" id="UP000782880"/>
    </source>
</evidence>
<protein>
    <submittedName>
        <fullName evidence="1">Uncharacterized protein</fullName>
    </submittedName>
</protein>
<gene>
    <name evidence="1" type="ORF">K8V20_02290</name>
</gene>
<sequence>MLIYYDHYGRRDGFCFFGNNWPQGIRVDNADLQGTGYLWNIFTNLYGDLGANLNAPRSCFVLRDCFGPLHATVYGIAGVGQDGRRSVTYVDFAVRIPQNREEAEAEFDPRDLLRELQVPHVPGTCVQAPVPPVWQPLPPDEAAMQLGRELAWRPLSVVWAGDTAARTVPELARGLYSVLPAARRRTFSFVSYCANWSTLCRIGGVDLIGTDQTRETLDTVVMMQNSGADVAYLQQGSRELRLPPVRTGAAGSYLRRIYPQLVRDKALDQPAQSARWLRESPFAPDQGEIPLMEAMAVGFILRAAAGGDQQYYPLTEEKQQLTAVIAAATGRK</sequence>
<dbReference type="EMBL" id="DYVE01000062">
    <property type="protein sequence ID" value="HJG27464.1"/>
    <property type="molecule type" value="Genomic_DNA"/>
</dbReference>
<name>A0A921IHX8_9FIRM</name>
<dbReference type="Proteomes" id="UP000782880">
    <property type="component" value="Unassembled WGS sequence"/>
</dbReference>
<reference evidence="1" key="1">
    <citation type="journal article" date="2021" name="PeerJ">
        <title>Extensive microbial diversity within the chicken gut microbiome revealed by metagenomics and culture.</title>
        <authorList>
            <person name="Gilroy R."/>
            <person name="Ravi A."/>
            <person name="Getino M."/>
            <person name="Pursley I."/>
            <person name="Horton D.L."/>
            <person name="Alikhan N.F."/>
            <person name="Baker D."/>
            <person name="Gharbi K."/>
            <person name="Hall N."/>
            <person name="Watson M."/>
            <person name="Adriaenssens E.M."/>
            <person name="Foster-Nyarko E."/>
            <person name="Jarju S."/>
            <person name="Secka A."/>
            <person name="Antonio M."/>
            <person name="Oren A."/>
            <person name="Chaudhuri R.R."/>
            <person name="La Ragione R."/>
            <person name="Hildebrand F."/>
            <person name="Pallen M.J."/>
        </authorList>
    </citation>
    <scope>NUCLEOTIDE SEQUENCE</scope>
    <source>
        <strain evidence="1">ChiBcec21-2208</strain>
    </source>
</reference>
<reference evidence="1" key="2">
    <citation type="submission" date="2021-09" db="EMBL/GenBank/DDBJ databases">
        <authorList>
            <person name="Gilroy R."/>
        </authorList>
    </citation>
    <scope>NUCLEOTIDE SEQUENCE</scope>
    <source>
        <strain evidence="1">ChiBcec21-2208</strain>
    </source>
</reference>
<organism evidence="1 2">
    <name type="scientific">Subdoligranulum variabile</name>
    <dbReference type="NCBI Taxonomy" id="214851"/>
    <lineage>
        <taxon>Bacteria</taxon>
        <taxon>Bacillati</taxon>
        <taxon>Bacillota</taxon>
        <taxon>Clostridia</taxon>
        <taxon>Eubacteriales</taxon>
        <taxon>Oscillospiraceae</taxon>
        <taxon>Subdoligranulum</taxon>
    </lineage>
</organism>